<dbReference type="AlphaFoldDB" id="A0A6A1W123"/>
<gene>
    <name evidence="2" type="ORF">CJ030_MR3G014564</name>
</gene>
<keyword evidence="1" id="KW-0732">Signal</keyword>
<dbReference type="EMBL" id="RXIC02000021">
    <property type="protein sequence ID" value="KAB1218026.1"/>
    <property type="molecule type" value="Genomic_DNA"/>
</dbReference>
<comment type="caution">
    <text evidence="2">The sequence shown here is derived from an EMBL/GenBank/DDBJ whole genome shotgun (WGS) entry which is preliminary data.</text>
</comment>
<evidence type="ECO:0000313" key="3">
    <source>
        <dbReference type="Proteomes" id="UP000516437"/>
    </source>
</evidence>
<protein>
    <submittedName>
        <fullName evidence="2">Uncharacterized protein</fullName>
    </submittedName>
</protein>
<proteinExistence type="predicted"/>
<reference evidence="2 3" key="1">
    <citation type="journal article" date="2019" name="Plant Biotechnol. J.">
        <title>The red bayberry genome and genetic basis of sex determination.</title>
        <authorList>
            <person name="Jia H.M."/>
            <person name="Jia H.J."/>
            <person name="Cai Q.L."/>
            <person name="Wang Y."/>
            <person name="Zhao H.B."/>
            <person name="Yang W.F."/>
            <person name="Wang G.Y."/>
            <person name="Li Y.H."/>
            <person name="Zhan D.L."/>
            <person name="Shen Y.T."/>
            <person name="Niu Q.F."/>
            <person name="Chang L."/>
            <person name="Qiu J."/>
            <person name="Zhao L."/>
            <person name="Xie H.B."/>
            <person name="Fu W.Y."/>
            <person name="Jin J."/>
            <person name="Li X.W."/>
            <person name="Jiao Y."/>
            <person name="Zhou C.C."/>
            <person name="Tu T."/>
            <person name="Chai C.Y."/>
            <person name="Gao J.L."/>
            <person name="Fan L.J."/>
            <person name="van de Weg E."/>
            <person name="Wang J.Y."/>
            <person name="Gao Z.S."/>
        </authorList>
    </citation>
    <scope>NUCLEOTIDE SEQUENCE [LARGE SCALE GENOMIC DNA]</scope>
    <source>
        <tissue evidence="2">Leaves</tissue>
    </source>
</reference>
<dbReference type="Proteomes" id="UP000516437">
    <property type="component" value="Chromosome 3"/>
</dbReference>
<dbReference type="OrthoDB" id="1706534at2759"/>
<feature type="chain" id="PRO_5025364326" evidence="1">
    <location>
        <begin position="24"/>
        <end position="84"/>
    </location>
</feature>
<organism evidence="2 3">
    <name type="scientific">Morella rubra</name>
    <name type="common">Chinese bayberry</name>
    <dbReference type="NCBI Taxonomy" id="262757"/>
    <lineage>
        <taxon>Eukaryota</taxon>
        <taxon>Viridiplantae</taxon>
        <taxon>Streptophyta</taxon>
        <taxon>Embryophyta</taxon>
        <taxon>Tracheophyta</taxon>
        <taxon>Spermatophyta</taxon>
        <taxon>Magnoliopsida</taxon>
        <taxon>eudicotyledons</taxon>
        <taxon>Gunneridae</taxon>
        <taxon>Pentapetalae</taxon>
        <taxon>rosids</taxon>
        <taxon>fabids</taxon>
        <taxon>Fagales</taxon>
        <taxon>Myricaceae</taxon>
        <taxon>Morella</taxon>
    </lineage>
</organism>
<accession>A0A6A1W123</accession>
<evidence type="ECO:0000313" key="2">
    <source>
        <dbReference type="EMBL" id="KAB1218026.1"/>
    </source>
</evidence>
<name>A0A6A1W123_9ROSI</name>
<keyword evidence="3" id="KW-1185">Reference proteome</keyword>
<sequence>MAASIKKLSVGVLVVLLVTLVVSSSFTNADKREDLSKLLGVEVRGTEFEDFKVGMPLYRLKNKPGVLIPAYKLESLSTDNAESP</sequence>
<evidence type="ECO:0000256" key="1">
    <source>
        <dbReference type="SAM" id="SignalP"/>
    </source>
</evidence>
<feature type="signal peptide" evidence="1">
    <location>
        <begin position="1"/>
        <end position="23"/>
    </location>
</feature>